<dbReference type="RefSeq" id="WP_162501922.1">
    <property type="nucleotide sequence ID" value="NZ_BJCE01000182.1"/>
</dbReference>
<comment type="caution">
    <text evidence="1">The sequence shown here is derived from an EMBL/GenBank/DDBJ whole genome shotgun (WGS) entry which is preliminary data.</text>
</comment>
<gene>
    <name evidence="1" type="ORF">SR1949_39780</name>
</gene>
<accession>A0A480A1X5</accession>
<dbReference type="Proteomes" id="UP000300142">
    <property type="component" value="Unassembled WGS sequence"/>
</dbReference>
<evidence type="ECO:0000313" key="2">
    <source>
        <dbReference type="Proteomes" id="UP000300142"/>
    </source>
</evidence>
<protein>
    <recommendedName>
        <fullName evidence="3">DUF1152 domain-containing protein</fullName>
    </recommendedName>
</protein>
<reference evidence="2" key="1">
    <citation type="submission" date="2019-02" db="EMBL/GenBank/DDBJ databases">
        <title>Draft genome sequence of Sphaerospermopsis reniformis NIES-1949.</title>
        <authorList>
            <person name="Yamaguchi H."/>
            <person name="Suzuki S."/>
            <person name="Kawachi M."/>
        </authorList>
    </citation>
    <scope>NUCLEOTIDE SEQUENCE [LARGE SCALE GENOMIC DNA]</scope>
    <source>
        <strain evidence="2">NIES-1949</strain>
    </source>
</reference>
<dbReference type="EMBL" id="BJCE01000182">
    <property type="protein sequence ID" value="GCL38859.1"/>
    <property type="molecule type" value="Genomic_DNA"/>
</dbReference>
<evidence type="ECO:0008006" key="3">
    <source>
        <dbReference type="Google" id="ProtNLM"/>
    </source>
</evidence>
<evidence type="ECO:0000313" key="1">
    <source>
        <dbReference type="EMBL" id="GCL38859.1"/>
    </source>
</evidence>
<keyword evidence="2" id="KW-1185">Reference proteome</keyword>
<dbReference type="AlphaFoldDB" id="A0A480A1X5"/>
<organism evidence="1 2">
    <name type="scientific">Sphaerospermopsis reniformis</name>
    <dbReference type="NCBI Taxonomy" id="531300"/>
    <lineage>
        <taxon>Bacteria</taxon>
        <taxon>Bacillati</taxon>
        <taxon>Cyanobacteriota</taxon>
        <taxon>Cyanophyceae</taxon>
        <taxon>Nostocales</taxon>
        <taxon>Aphanizomenonaceae</taxon>
        <taxon>Sphaerospermopsis</taxon>
    </lineage>
</organism>
<proteinExistence type="predicted"/>
<sequence>MNLNLPILNQIANCKNLLIAGMGGGFDIFCGLPIYFELRSLGIKAHLANLSFSNIQ</sequence>
<name>A0A480A1X5_9CYAN</name>